<proteinExistence type="predicted"/>
<organism evidence="1 2">
    <name type="scientific">Gluconacetobacter sacchari DSM 12717</name>
    <dbReference type="NCBI Taxonomy" id="1307940"/>
    <lineage>
        <taxon>Bacteria</taxon>
        <taxon>Pseudomonadati</taxon>
        <taxon>Pseudomonadota</taxon>
        <taxon>Alphaproteobacteria</taxon>
        <taxon>Acetobacterales</taxon>
        <taxon>Acetobacteraceae</taxon>
        <taxon>Gluconacetobacter</taxon>
    </lineage>
</organism>
<name>A0ABQ0P7A7_9PROT</name>
<dbReference type="EMBL" id="BAQP01000035">
    <property type="protein sequence ID" value="GBQ21511.1"/>
    <property type="molecule type" value="Genomic_DNA"/>
</dbReference>
<evidence type="ECO:0000313" key="1">
    <source>
        <dbReference type="EMBL" id="GBQ21511.1"/>
    </source>
</evidence>
<dbReference type="Proteomes" id="UP001060895">
    <property type="component" value="Unassembled WGS sequence"/>
</dbReference>
<evidence type="ECO:0000313" key="2">
    <source>
        <dbReference type="Proteomes" id="UP001060895"/>
    </source>
</evidence>
<reference evidence="1" key="1">
    <citation type="submission" date="2013-04" db="EMBL/GenBank/DDBJ databases">
        <title>The genome sequencing project of 58 acetic acid bacteria.</title>
        <authorList>
            <person name="Okamoto-Kainuma A."/>
            <person name="Ishikawa M."/>
            <person name="Umino S."/>
            <person name="Koizumi Y."/>
            <person name="Shiwa Y."/>
            <person name="Yoshikawa H."/>
            <person name="Matsutani M."/>
            <person name="Matsushita K."/>
        </authorList>
    </citation>
    <scope>NUCLEOTIDE SEQUENCE</scope>
    <source>
        <strain evidence="1">DSM 12717</strain>
    </source>
</reference>
<keyword evidence="2" id="KW-1185">Reference proteome</keyword>
<sequence>MVADGFLSYKRAVQAYVHESPGITGSISLASLPTADITGATSAMHSIVQRSAAGTTIQTWWDGAGSARLAALQRLSEGDIAIGLSNGSTWQSPAGGQMGALPVAVAAGDVVSVVTFTGTGF</sequence>
<gene>
    <name evidence="1" type="ORF">AA12717_0906</name>
</gene>
<accession>A0ABQ0P7A7</accession>
<protein>
    <submittedName>
        <fullName evidence="1">Uncharacterized protein</fullName>
    </submittedName>
</protein>
<comment type="caution">
    <text evidence="1">The sequence shown here is derived from an EMBL/GenBank/DDBJ whole genome shotgun (WGS) entry which is preliminary data.</text>
</comment>